<dbReference type="Proteomes" id="UP000076532">
    <property type="component" value="Unassembled WGS sequence"/>
</dbReference>
<keyword evidence="3" id="KW-1185">Reference proteome</keyword>
<evidence type="ECO:0000256" key="1">
    <source>
        <dbReference type="SAM" id="MobiDB-lite"/>
    </source>
</evidence>
<protein>
    <submittedName>
        <fullName evidence="2">Uncharacterized protein</fullName>
    </submittedName>
</protein>
<organism evidence="2 3">
    <name type="scientific">Athelia psychrophila</name>
    <dbReference type="NCBI Taxonomy" id="1759441"/>
    <lineage>
        <taxon>Eukaryota</taxon>
        <taxon>Fungi</taxon>
        <taxon>Dikarya</taxon>
        <taxon>Basidiomycota</taxon>
        <taxon>Agaricomycotina</taxon>
        <taxon>Agaricomycetes</taxon>
        <taxon>Agaricomycetidae</taxon>
        <taxon>Atheliales</taxon>
        <taxon>Atheliaceae</taxon>
        <taxon>Athelia</taxon>
    </lineage>
</organism>
<sequence>MRRWSACFSSQSLSAFRKRRASPYPRVAPPCRATVPVGFHPVGQVSEAIHARSRGSGIPSADAGREGGGEDAESDGHLPAYDVRVQPSSAVEVFVRHLLAFATFLAAVFPSTSHIKPSARLSSYHFHLPPAYTGSETRIMPRDVG</sequence>
<reference evidence="2 3" key="1">
    <citation type="journal article" date="2016" name="Mol. Biol. Evol.">
        <title>Comparative Genomics of Early-Diverging Mushroom-Forming Fungi Provides Insights into the Origins of Lignocellulose Decay Capabilities.</title>
        <authorList>
            <person name="Nagy L.G."/>
            <person name="Riley R."/>
            <person name="Tritt A."/>
            <person name="Adam C."/>
            <person name="Daum C."/>
            <person name="Floudas D."/>
            <person name="Sun H."/>
            <person name="Yadav J.S."/>
            <person name="Pangilinan J."/>
            <person name="Larsson K.H."/>
            <person name="Matsuura K."/>
            <person name="Barry K."/>
            <person name="Labutti K."/>
            <person name="Kuo R."/>
            <person name="Ohm R.A."/>
            <person name="Bhattacharya S.S."/>
            <person name="Shirouzu T."/>
            <person name="Yoshinaga Y."/>
            <person name="Martin F.M."/>
            <person name="Grigoriev I.V."/>
            <person name="Hibbett D.S."/>
        </authorList>
    </citation>
    <scope>NUCLEOTIDE SEQUENCE [LARGE SCALE GENOMIC DNA]</scope>
    <source>
        <strain evidence="2 3">CBS 109695</strain>
    </source>
</reference>
<evidence type="ECO:0000313" key="2">
    <source>
        <dbReference type="EMBL" id="KZP21996.1"/>
    </source>
</evidence>
<dbReference type="AlphaFoldDB" id="A0A166KKI0"/>
<name>A0A166KKI0_9AGAM</name>
<gene>
    <name evidence="2" type="ORF">FIBSPDRAFT_496154</name>
</gene>
<evidence type="ECO:0000313" key="3">
    <source>
        <dbReference type="Proteomes" id="UP000076532"/>
    </source>
</evidence>
<dbReference type="EMBL" id="KV417543">
    <property type="protein sequence ID" value="KZP21996.1"/>
    <property type="molecule type" value="Genomic_DNA"/>
</dbReference>
<proteinExistence type="predicted"/>
<feature type="region of interest" description="Disordered" evidence="1">
    <location>
        <begin position="50"/>
        <end position="79"/>
    </location>
</feature>
<accession>A0A166KKI0</accession>